<keyword evidence="3" id="KW-1185">Reference proteome</keyword>
<dbReference type="OrthoDB" id="6515679at2759"/>
<organism evidence="2 3">
    <name type="scientific">Leptotrombidium deliense</name>
    <dbReference type="NCBI Taxonomy" id="299467"/>
    <lineage>
        <taxon>Eukaryota</taxon>
        <taxon>Metazoa</taxon>
        <taxon>Ecdysozoa</taxon>
        <taxon>Arthropoda</taxon>
        <taxon>Chelicerata</taxon>
        <taxon>Arachnida</taxon>
        <taxon>Acari</taxon>
        <taxon>Acariformes</taxon>
        <taxon>Trombidiformes</taxon>
        <taxon>Prostigmata</taxon>
        <taxon>Anystina</taxon>
        <taxon>Parasitengona</taxon>
        <taxon>Trombiculoidea</taxon>
        <taxon>Trombiculidae</taxon>
        <taxon>Leptotrombidium</taxon>
    </lineage>
</organism>
<keyword evidence="2" id="KW-0808">Transferase</keyword>
<dbReference type="Pfam" id="PF00078">
    <property type="entry name" value="RVT_1"/>
    <property type="match status" value="1"/>
</dbReference>
<dbReference type="InterPro" id="IPR043502">
    <property type="entry name" value="DNA/RNA_pol_sf"/>
</dbReference>
<evidence type="ECO:0000313" key="3">
    <source>
        <dbReference type="Proteomes" id="UP000288716"/>
    </source>
</evidence>
<keyword evidence="2" id="KW-0548">Nucleotidyltransferase</keyword>
<proteinExistence type="predicted"/>
<dbReference type="AlphaFoldDB" id="A0A443RTQ1"/>
<dbReference type="PANTHER" id="PTHR47510:SF3">
    <property type="entry name" value="ENDO_EXONUCLEASE_PHOSPHATASE DOMAIN-CONTAINING PROTEIN"/>
    <property type="match status" value="1"/>
</dbReference>
<feature type="non-terminal residue" evidence="2">
    <location>
        <position position="265"/>
    </location>
</feature>
<dbReference type="InterPro" id="IPR000477">
    <property type="entry name" value="RT_dom"/>
</dbReference>
<keyword evidence="2" id="KW-0695">RNA-directed DNA polymerase</keyword>
<accession>A0A443RTQ1</accession>
<name>A0A443RTQ1_9ACAR</name>
<feature type="non-terminal residue" evidence="2">
    <location>
        <position position="1"/>
    </location>
</feature>
<dbReference type="PROSITE" id="PS50878">
    <property type="entry name" value="RT_POL"/>
    <property type="match status" value="1"/>
</dbReference>
<dbReference type="GO" id="GO:0003964">
    <property type="term" value="F:RNA-directed DNA polymerase activity"/>
    <property type="evidence" value="ECO:0007669"/>
    <property type="project" value="UniProtKB-KW"/>
</dbReference>
<evidence type="ECO:0000259" key="1">
    <source>
        <dbReference type="PROSITE" id="PS50878"/>
    </source>
</evidence>
<dbReference type="SUPFAM" id="SSF56672">
    <property type="entry name" value="DNA/RNA polymerases"/>
    <property type="match status" value="1"/>
</dbReference>
<comment type="caution">
    <text evidence="2">The sequence shown here is derived from an EMBL/GenBank/DDBJ whole genome shotgun (WGS) entry which is preliminary data.</text>
</comment>
<dbReference type="VEuPathDB" id="VectorBase:LDEU013343"/>
<reference evidence="2 3" key="1">
    <citation type="journal article" date="2018" name="Gigascience">
        <title>Genomes of trombidid mites reveal novel predicted allergens and laterally-transferred genes associated with secondary metabolism.</title>
        <authorList>
            <person name="Dong X."/>
            <person name="Chaisiri K."/>
            <person name="Xia D."/>
            <person name="Armstrong S.D."/>
            <person name="Fang Y."/>
            <person name="Donnelly M.J."/>
            <person name="Kadowaki T."/>
            <person name="McGarry J.W."/>
            <person name="Darby A.C."/>
            <person name="Makepeace B.L."/>
        </authorList>
    </citation>
    <scope>NUCLEOTIDE SEQUENCE [LARGE SCALE GENOMIC DNA]</scope>
    <source>
        <strain evidence="2">UoL-UT</strain>
    </source>
</reference>
<dbReference type="EMBL" id="NCKV01035648">
    <property type="protein sequence ID" value="RWS18697.1"/>
    <property type="molecule type" value="Genomic_DNA"/>
</dbReference>
<protein>
    <submittedName>
        <fullName evidence="2">RNA-directed DNA polymerase from mobile element jockey-like protein</fullName>
    </submittedName>
</protein>
<dbReference type="PANTHER" id="PTHR47510">
    <property type="entry name" value="REVERSE TRANSCRIPTASE DOMAIN-CONTAINING PROTEIN"/>
    <property type="match status" value="1"/>
</dbReference>
<evidence type="ECO:0000313" key="2">
    <source>
        <dbReference type="EMBL" id="RWS18697.1"/>
    </source>
</evidence>
<dbReference type="Proteomes" id="UP000288716">
    <property type="component" value="Unassembled WGS sequence"/>
</dbReference>
<dbReference type="STRING" id="299467.A0A443RTQ1"/>
<feature type="domain" description="Reverse transcriptase" evidence="1">
    <location>
        <begin position="160"/>
        <end position="265"/>
    </location>
</feature>
<gene>
    <name evidence="2" type="ORF">B4U80_11439</name>
</gene>
<sequence>YLRCLNFGDIDNPIIQLYKKQRNYVVSLIRSAKSSYYTNLLTIEKSPKKFWKIIRKIIPSKKASKKISSDIDVNLINTAFVSESDSIASDLSEVEMFNFDYLIPQTFDDFTFPLLTLEDLKNYISKLSPMVATGCDNISSFLLKKMTDTSLSILVNIINQSFKTGIVPTSWKLAKICPIPKKGIKEFRPISVLSNIAKIAEKHIAVSLSKHMNDLNYFSDYQFAFRENFSTQCMCLSLQHDICKSLDQKKYSVMVSIDLRKAFDT</sequence>